<protein>
    <recommendedName>
        <fullName evidence="3">Carboxymuconolactone decarboxylase-like domain-containing protein</fullName>
    </recommendedName>
</protein>
<organism evidence="1 2">
    <name type="scientific">Methylobacterium aquaticum</name>
    <dbReference type="NCBI Taxonomy" id="270351"/>
    <lineage>
        <taxon>Bacteria</taxon>
        <taxon>Pseudomonadati</taxon>
        <taxon>Pseudomonadota</taxon>
        <taxon>Alphaproteobacteria</taxon>
        <taxon>Hyphomicrobiales</taxon>
        <taxon>Methylobacteriaceae</taxon>
        <taxon>Methylobacterium</taxon>
    </lineage>
</organism>
<gene>
    <name evidence="1" type="ORF">VP06_25310</name>
</gene>
<reference evidence="1 2" key="1">
    <citation type="submission" date="2015-03" db="EMBL/GenBank/DDBJ databases">
        <title>Genome sequencing of Methylobacterium aquaticum DSM16371 type strain.</title>
        <authorList>
            <person name="Chaudhry V."/>
            <person name="Patil P.B."/>
        </authorList>
    </citation>
    <scope>NUCLEOTIDE SEQUENCE [LARGE SCALE GENOMIC DNA]</scope>
    <source>
        <strain evidence="1 2">DSM 16371</strain>
    </source>
</reference>
<dbReference type="Proteomes" id="UP000035929">
    <property type="component" value="Unassembled WGS sequence"/>
</dbReference>
<dbReference type="SUPFAM" id="SSF69118">
    <property type="entry name" value="AhpD-like"/>
    <property type="match status" value="1"/>
</dbReference>
<evidence type="ECO:0008006" key="3">
    <source>
        <dbReference type="Google" id="ProtNLM"/>
    </source>
</evidence>
<dbReference type="RefSeq" id="WP_048466556.1">
    <property type="nucleotide sequence ID" value="NZ_JBNTQU010000040.1"/>
</dbReference>
<dbReference type="Gene3D" id="1.20.1290.10">
    <property type="entry name" value="AhpD-like"/>
    <property type="match status" value="1"/>
</dbReference>
<dbReference type="PANTHER" id="PTHR34846:SF11">
    <property type="entry name" value="4-CARBOXYMUCONOLACTONE DECARBOXYLASE FAMILY PROTEIN (AFU_ORTHOLOGUE AFUA_6G11590)"/>
    <property type="match status" value="1"/>
</dbReference>
<accession>A0A0J6S1V5</accession>
<sequence>MRLPPIAPADLSPSQRPLYDDMRSGVGAKYDLFTTTRADGALLGPWNAWLHQPEVGAAFWTVTQAMTTFKILPDAVRQVAILAVGARFGAAYEIYAHGVVAQARHAMTDQRLSTLAAGERPPDLTDEEATAFDVARALTGGGVLPEPTYRRAVALFGQAGASELIYLVGHYCFVSVTLNGFAIPVPEEESAGTGERA</sequence>
<dbReference type="InterPro" id="IPR029032">
    <property type="entry name" value="AhpD-like"/>
</dbReference>
<comment type="caution">
    <text evidence="1">The sequence shown here is derived from an EMBL/GenBank/DDBJ whole genome shotgun (WGS) entry which is preliminary data.</text>
</comment>
<dbReference type="PATRIC" id="fig|270351.6.peg.3133"/>
<dbReference type="OrthoDB" id="9129225at2"/>
<proteinExistence type="predicted"/>
<dbReference type="AlphaFoldDB" id="A0A0J6S1V5"/>
<name>A0A0J6S1V5_9HYPH</name>
<dbReference type="EMBL" id="LABX01000213">
    <property type="protein sequence ID" value="KMO29170.1"/>
    <property type="molecule type" value="Genomic_DNA"/>
</dbReference>
<dbReference type="PANTHER" id="PTHR34846">
    <property type="entry name" value="4-CARBOXYMUCONOLACTONE DECARBOXYLASE FAMILY PROTEIN (AFU_ORTHOLOGUE AFUA_6G11590)"/>
    <property type="match status" value="1"/>
</dbReference>
<evidence type="ECO:0000313" key="1">
    <source>
        <dbReference type="EMBL" id="KMO29170.1"/>
    </source>
</evidence>
<evidence type="ECO:0000313" key="2">
    <source>
        <dbReference type="Proteomes" id="UP000035929"/>
    </source>
</evidence>